<comment type="caution">
    <text evidence="1">The sequence shown here is derived from an EMBL/GenBank/DDBJ whole genome shotgun (WGS) entry which is preliminary data.</text>
</comment>
<name>A0ACB7EKH2_NIBAL</name>
<evidence type="ECO:0000313" key="1">
    <source>
        <dbReference type="EMBL" id="KAG8002341.1"/>
    </source>
</evidence>
<reference evidence="1" key="1">
    <citation type="submission" date="2020-04" db="EMBL/GenBank/DDBJ databases">
        <title>A chromosome-scale assembly and high-density genetic map of the yellow drum (Nibea albiflora) genome.</title>
        <authorList>
            <person name="Xu D."/>
            <person name="Zhang W."/>
            <person name="Chen R."/>
            <person name="Tan P."/>
            <person name="Wang L."/>
            <person name="Song H."/>
            <person name="Tian L."/>
            <person name="Zhu Q."/>
            <person name="Wang B."/>
        </authorList>
    </citation>
    <scope>NUCLEOTIDE SEQUENCE</scope>
    <source>
        <strain evidence="1">ZJHYS-2018</strain>
    </source>
</reference>
<organism evidence="1 2">
    <name type="scientific">Nibea albiflora</name>
    <name type="common">Yellow drum</name>
    <name type="synonym">Corvina albiflora</name>
    <dbReference type="NCBI Taxonomy" id="240163"/>
    <lineage>
        <taxon>Eukaryota</taxon>
        <taxon>Metazoa</taxon>
        <taxon>Chordata</taxon>
        <taxon>Craniata</taxon>
        <taxon>Vertebrata</taxon>
        <taxon>Euteleostomi</taxon>
        <taxon>Actinopterygii</taxon>
        <taxon>Neopterygii</taxon>
        <taxon>Teleostei</taxon>
        <taxon>Neoteleostei</taxon>
        <taxon>Acanthomorphata</taxon>
        <taxon>Eupercaria</taxon>
        <taxon>Sciaenidae</taxon>
        <taxon>Nibea</taxon>
    </lineage>
</organism>
<feature type="non-terminal residue" evidence="1">
    <location>
        <position position="1"/>
    </location>
</feature>
<keyword evidence="2" id="KW-1185">Reference proteome</keyword>
<gene>
    <name evidence="1" type="primary">CUL5</name>
    <name evidence="1" type="ORF">GBF38_019653</name>
</gene>
<dbReference type="EMBL" id="CM024794">
    <property type="protein sequence ID" value="KAG8002341.1"/>
    <property type="molecule type" value="Genomic_DNA"/>
</dbReference>
<evidence type="ECO:0000313" key="2">
    <source>
        <dbReference type="Proteomes" id="UP000805704"/>
    </source>
</evidence>
<sequence>NKGSLQFEDKWDLMRPIVLKLLRQEAVTKQQWFDLFSDVHAVCLWDDKGPAKIHQALKEDILDFIKQAQARVLSHQDDTALLKAYIVEWRKFFTQCDILPKPFCQLEITLMGKQGSNKKTNMEDSIVRKLMLDTWNESIFSNIKSRLQDSAMKLVHAERQGEAFDSQLVIGVRESYVNLCSNPEDKLQIYRDNFEKAYLDSTERFYRTQAPSYLQQNGVQNYMKYADAKLREEEKRALRYLETRRECNSVQALMECCVNALVTSFKETILAECPGMIKRNETDISFLSSLFLCVTLMFFPGAELHLMFSLMDKVPSGIEPMLKDLEEHIINAGLADMVATAETITTDSEKYVEQLLTLFNRFSKLVKEAFQDDPRFLTARDKVCFIRRSHVGMKTQPESKCPELLANYCDMLLRKTPLSKKLTSEEIELKLKEVLLVLKYVQNKDVFMRYHKAHLTRRLILDISADSEIEENMEVGMPADYVNKLARMFQDIKVSEDLNQVFKEMHKHNKLALPADSVNIKILNAGAWSRSSEKVFVSLPTELEDLIPEVEDFYKRNHSGRKLHWHHLMSNGIITFKNEVGQYDLEVTTFQLASLVAFPKLKRQVLSYDSPVNSPKDFTDSTLFYVNQEFSLIKNSKVQKRGKINLIGRLQLTTERMREEENEGIVQLRILRTQEAIIQIMKMRKRISNAQLQTELVEILKNMFLPQKKMIKEQIEWLIEHKYIKRDEADINTFIYMA</sequence>
<proteinExistence type="predicted"/>
<accession>A0ACB7EKH2</accession>
<protein>
    <submittedName>
        <fullName evidence="1">Cullin-5</fullName>
    </submittedName>
</protein>
<dbReference type="Proteomes" id="UP000805704">
    <property type="component" value="Chromosome 6"/>
</dbReference>